<reference evidence="7" key="1">
    <citation type="journal article" date="2023" name="Front. Mar. Sci.">
        <title>A new Merluccius polli reference genome to investigate the effects of global change in West African waters.</title>
        <authorList>
            <person name="Mateo J.L."/>
            <person name="Blanco-Fernandez C."/>
            <person name="Garcia-Vazquez E."/>
            <person name="Machado-Schiaffino G."/>
        </authorList>
    </citation>
    <scope>NUCLEOTIDE SEQUENCE</scope>
    <source>
        <strain evidence="7">C29</strain>
        <tissue evidence="7">Fin</tissue>
    </source>
</reference>
<comment type="subcellular location">
    <subcellularLocation>
        <location evidence="3">Cytoplasm</location>
    </subcellularLocation>
    <subcellularLocation>
        <location evidence="2">Nucleus</location>
    </subcellularLocation>
</comment>
<comment type="caution">
    <text evidence="7">The sequence shown here is derived from an EMBL/GenBank/DDBJ whole genome shotgun (WGS) entry which is preliminary data.</text>
</comment>
<gene>
    <name evidence="7" type="ORF">N1851_028667</name>
</gene>
<name>A0AA47NRC1_MERPO</name>
<evidence type="ECO:0000256" key="6">
    <source>
        <dbReference type="ARBA" id="ARBA00023242"/>
    </source>
</evidence>
<dbReference type="PANTHER" id="PTHR33588">
    <property type="entry name" value="CILIA- AND FLAGELLA-ASSOCIATED PROTEIN 299"/>
    <property type="match status" value="1"/>
</dbReference>
<organism evidence="7 8">
    <name type="scientific">Merluccius polli</name>
    <name type="common">Benguela hake</name>
    <name type="synonym">Merluccius cadenati</name>
    <dbReference type="NCBI Taxonomy" id="89951"/>
    <lineage>
        <taxon>Eukaryota</taxon>
        <taxon>Metazoa</taxon>
        <taxon>Chordata</taxon>
        <taxon>Craniata</taxon>
        <taxon>Vertebrata</taxon>
        <taxon>Euteleostomi</taxon>
        <taxon>Actinopterygii</taxon>
        <taxon>Neopterygii</taxon>
        <taxon>Teleostei</taxon>
        <taxon>Neoteleostei</taxon>
        <taxon>Acanthomorphata</taxon>
        <taxon>Zeiogadaria</taxon>
        <taxon>Gadariae</taxon>
        <taxon>Gadiformes</taxon>
        <taxon>Gadoidei</taxon>
        <taxon>Merlucciidae</taxon>
        <taxon>Merluccius</taxon>
    </lineage>
</organism>
<keyword evidence="5" id="KW-0963">Cytoplasm</keyword>
<dbReference type="GO" id="GO:0005737">
    <property type="term" value="C:cytoplasm"/>
    <property type="evidence" value="ECO:0007669"/>
    <property type="project" value="UniProtKB-SubCell"/>
</dbReference>
<evidence type="ECO:0000256" key="4">
    <source>
        <dbReference type="ARBA" id="ARBA00021436"/>
    </source>
</evidence>
<evidence type="ECO:0000313" key="8">
    <source>
        <dbReference type="Proteomes" id="UP001174136"/>
    </source>
</evidence>
<evidence type="ECO:0000256" key="3">
    <source>
        <dbReference type="ARBA" id="ARBA00004496"/>
    </source>
</evidence>
<accession>A0AA47NRC1</accession>
<keyword evidence="6" id="KW-0539">Nucleus</keyword>
<dbReference type="Proteomes" id="UP001174136">
    <property type="component" value="Unassembled WGS sequence"/>
</dbReference>
<dbReference type="InterPro" id="IPR027887">
    <property type="entry name" value="DUF4464"/>
</dbReference>
<dbReference type="Pfam" id="PF14713">
    <property type="entry name" value="DUF4464"/>
    <property type="match status" value="1"/>
</dbReference>
<evidence type="ECO:0000256" key="5">
    <source>
        <dbReference type="ARBA" id="ARBA00022490"/>
    </source>
</evidence>
<evidence type="ECO:0000256" key="1">
    <source>
        <dbReference type="ARBA" id="ARBA00003056"/>
    </source>
</evidence>
<sequence length="266" mass="30303">MDFQSAAMLVMSTSTTQAELKRITEHQRSGDGPKQNIRDKMSDAAAAAAALDDAVTQLASYEDYLDSKITASDLYYLEDEEMARQLVELGQWGSVLTREEFQSRKVSPLLRNQHRTSASAGKELKDNFLKALAEREENNRTGILNSIIYIRDRNAGGQEVSGFIDYAHRLQSEDFEAYFSGKKRLMPRQSDLSFYNRTTQMSTSHSSPNYEVITDNPSGMVFQNKMDRKILELNPWVASGDNWSRSEVQSDLYVQVVLYDHKTRRT</sequence>
<keyword evidence="8" id="KW-1185">Reference proteome</keyword>
<comment type="function">
    <text evidence="1">May be involved in spermatogenesis.</text>
</comment>
<dbReference type="GO" id="GO:0005634">
    <property type="term" value="C:nucleus"/>
    <property type="evidence" value="ECO:0007669"/>
    <property type="project" value="UniProtKB-SubCell"/>
</dbReference>
<evidence type="ECO:0000313" key="7">
    <source>
        <dbReference type="EMBL" id="KAK0135486.1"/>
    </source>
</evidence>
<protein>
    <recommendedName>
        <fullName evidence="4">Cilia- and flagella-associated protein 299</fullName>
    </recommendedName>
</protein>
<evidence type="ECO:0000256" key="2">
    <source>
        <dbReference type="ARBA" id="ARBA00004123"/>
    </source>
</evidence>
<dbReference type="AlphaFoldDB" id="A0AA47NRC1"/>
<dbReference type="PANTHER" id="PTHR33588:SF1">
    <property type="entry name" value="CILIA- AND FLAGELLA-ASSOCIATED PROTEIN 299"/>
    <property type="match status" value="1"/>
</dbReference>
<dbReference type="EMBL" id="JAOPHQ010005423">
    <property type="protein sequence ID" value="KAK0135486.1"/>
    <property type="molecule type" value="Genomic_DNA"/>
</dbReference>
<proteinExistence type="predicted"/>